<dbReference type="Proteomes" id="UP000494245">
    <property type="component" value="Unassembled WGS sequence"/>
</dbReference>
<evidence type="ECO:0000313" key="2">
    <source>
        <dbReference type="Proteomes" id="UP000494245"/>
    </source>
</evidence>
<reference evidence="1 2" key="1">
    <citation type="submission" date="2020-04" db="EMBL/GenBank/DDBJ databases">
        <authorList>
            <consortium name="Desulfovibrio sp. FSS-1 genome sequencing consortium"/>
            <person name="Shimoshige H."/>
            <person name="Kobayashi H."/>
            <person name="Maekawa T."/>
        </authorList>
    </citation>
    <scope>NUCLEOTIDE SEQUENCE [LARGE SCALE GENOMIC DNA]</scope>
    <source>
        <strain evidence="1 2">SIID29052-01</strain>
    </source>
</reference>
<comment type="caution">
    <text evidence="1">The sequence shown here is derived from an EMBL/GenBank/DDBJ whole genome shotgun (WGS) entry which is preliminary data.</text>
</comment>
<accession>A0A6V8LS57</accession>
<dbReference type="EMBL" id="BLTE01000016">
    <property type="protein sequence ID" value="GFK95303.1"/>
    <property type="molecule type" value="Genomic_DNA"/>
</dbReference>
<keyword evidence="2" id="KW-1185">Reference proteome</keyword>
<dbReference type="AlphaFoldDB" id="A0A6V8LS57"/>
<reference evidence="1 2" key="2">
    <citation type="submission" date="2020-05" db="EMBL/GenBank/DDBJ databases">
        <title>Draft genome sequence of Desulfovibrio sp. strainFSS-1.</title>
        <authorList>
            <person name="Shimoshige H."/>
            <person name="Kobayashi H."/>
            <person name="Maekawa T."/>
        </authorList>
    </citation>
    <scope>NUCLEOTIDE SEQUENCE [LARGE SCALE GENOMIC DNA]</scope>
    <source>
        <strain evidence="1 2">SIID29052-01</strain>
    </source>
</reference>
<evidence type="ECO:0000313" key="1">
    <source>
        <dbReference type="EMBL" id="GFK95303.1"/>
    </source>
</evidence>
<sequence>MKGKKGFTVAEGDFHPLTGTLALTLRERGEREPLRLLVEPPVRGMRVFRRTPGGLVDQGHRLPHALLDAPPGRAHALTGLRAFLSELPPEAVQTARGIAHGQYPCLALLGCHEAARQLWSTCPALLWILGVGIAERPYASDEIAGLLKLSHKALCRALLPGCDARGVTLLRRLRGMAYFLEDFLTLRALLHRPGFLEHAAHLPAVSWPALRMVSDALMGTPRLMASPLFREALARETPDRQALERIREYVQDALRLGARLGIEHPERALRQCPDLSRLRRLHDRWTGQVHALDVGDILGRTALAYPPPPVAGTADILPVTGAAQLHAEGRAMRHCVFSHLEDVLAGRAYVYRMVAPQRATVRIERAGAGWRLGEMRLAGNVLPSDHAVGEAWAWLDRARRAGVRESGTTKA</sequence>
<gene>
    <name evidence="1" type="ORF">NNJEOMEG_03162</name>
</gene>
<dbReference type="RefSeq" id="WP_173086203.1">
    <property type="nucleotide sequence ID" value="NZ_BLTE01000016.1"/>
</dbReference>
<organism evidence="1 2">
    <name type="scientific">Fundidesulfovibrio magnetotacticus</name>
    <dbReference type="NCBI Taxonomy" id="2730080"/>
    <lineage>
        <taxon>Bacteria</taxon>
        <taxon>Pseudomonadati</taxon>
        <taxon>Thermodesulfobacteriota</taxon>
        <taxon>Desulfovibrionia</taxon>
        <taxon>Desulfovibrionales</taxon>
        <taxon>Desulfovibrionaceae</taxon>
        <taxon>Fundidesulfovibrio</taxon>
    </lineage>
</organism>
<dbReference type="InterPro" id="IPR025586">
    <property type="entry name" value="PcfJ"/>
</dbReference>
<name>A0A6V8LS57_9BACT</name>
<protein>
    <recommendedName>
        <fullName evidence="3">PcfJ-like protein</fullName>
    </recommendedName>
</protein>
<dbReference type="Pfam" id="PF14284">
    <property type="entry name" value="PcfJ"/>
    <property type="match status" value="1"/>
</dbReference>
<proteinExistence type="predicted"/>
<evidence type="ECO:0008006" key="3">
    <source>
        <dbReference type="Google" id="ProtNLM"/>
    </source>
</evidence>